<dbReference type="PANTHER" id="PTHR47573:SF1">
    <property type="entry name" value="PROTEIN AF-9 HOMOLOG"/>
    <property type="match status" value="1"/>
</dbReference>
<dbReference type="InterPro" id="IPR038704">
    <property type="entry name" value="YEAST_sf"/>
</dbReference>
<dbReference type="AlphaFoldDB" id="A0ABD2B1L7"/>
<proteinExistence type="predicted"/>
<evidence type="ECO:0000313" key="14">
    <source>
        <dbReference type="EMBL" id="KAL2726602.1"/>
    </source>
</evidence>
<accession>A0ABD2B1L7</accession>
<evidence type="ECO:0000256" key="9">
    <source>
        <dbReference type="ARBA" id="ARBA00057736"/>
    </source>
</evidence>
<evidence type="ECO:0000256" key="1">
    <source>
        <dbReference type="ARBA" id="ARBA00022499"/>
    </source>
</evidence>
<dbReference type="Gene3D" id="2.40.50.140">
    <property type="entry name" value="Nucleic acid-binding proteins"/>
    <property type="match status" value="2"/>
</dbReference>
<protein>
    <recommendedName>
        <fullName evidence="11">YEATS domain-containing protein 4</fullName>
    </recommendedName>
</protein>
<evidence type="ECO:0000256" key="6">
    <source>
        <dbReference type="ARBA" id="ARBA00023054"/>
    </source>
</evidence>
<feature type="domain" description="YEATS" evidence="13">
    <location>
        <begin position="14"/>
        <end position="157"/>
    </location>
</feature>
<evidence type="ECO:0000256" key="4">
    <source>
        <dbReference type="ARBA" id="ARBA00022853"/>
    </source>
</evidence>
<evidence type="ECO:0000256" key="10">
    <source>
        <dbReference type="ARBA" id="ARBA00064752"/>
    </source>
</evidence>
<dbReference type="PANTHER" id="PTHR47573">
    <property type="entry name" value="PROTEIN AF-9 HOMOLOG"/>
    <property type="match status" value="1"/>
</dbReference>
<evidence type="ECO:0000259" key="13">
    <source>
        <dbReference type="PROSITE" id="PS51037"/>
    </source>
</evidence>
<comment type="function">
    <text evidence="9">Chromatin reader component of the NuA4 histone acetyltransferase (HAT) complex, a complex involved in transcriptional activation of select genes principally by acetylation of nucleosomal histones H4 and H2A. Specifically recognizes and binds acylated histone H3, with a preference for histone H3 diacetylated at 'Lys-18' and 'Lys-27' (H3K18ac and H3K27ac) or histone H3 diacetylated at 'Lys-14' and 'Lys-27' (H3K14ac and H3K27ac). Also able to recognize and bind crotonylated histone H3. May also recognize and bind histone H3 succinylated at 'Lys-122' (H3K122succ); additional evidences are however required to confirm this result in vivo. Plays a key role in histone variant H2AZ1/H2A.Z deposition into specific chromatin regions: recognizes and binds H3K14ac and H3K27ac on the promoters of actively transcribed genes and recruits NuA4-related complex to deposit H2AZ1/H2A.Z. H2AZ1/H2A.Z deposition is required for maintenance of embryonic stem cell.</text>
</comment>
<keyword evidence="6" id="KW-0175">Coiled coil</keyword>
<gene>
    <name evidence="14" type="ORF">V1478_006880</name>
</gene>
<evidence type="ECO:0000256" key="8">
    <source>
        <dbReference type="ARBA" id="ARBA00023242"/>
    </source>
</evidence>
<dbReference type="PROSITE" id="PS51037">
    <property type="entry name" value="YEATS"/>
    <property type="match status" value="1"/>
</dbReference>
<keyword evidence="8 12" id="KW-0539">Nucleus</keyword>
<comment type="subunit">
    <text evidence="10">Component of numerous complexes with chromatin remodeling and histone acetyltransferase activity. Component of the NuA4 histone acetyltransferase complex which contains the catalytic subunit KAT5/TIP60 and the subunits EP400, TRRAP/PAF400, BRD8/SMAP, EPC1, DMAP1/DNMAP1, RUVBL1/TIP49, RUVBL2, ING3, actin, ACTL6A/BAF53A, MORF4L1/MRG15, MORF4L2/MRGX, MRGBP, YEATS4/GAS41, VPS72/YL1 and MEAF6. The NuA4 complex interacts with MYC and the adenovirus E1A protein. Component of a NuA4-related complex which contains EP400, TRRAP/PAF400, SRCAP, BRD8/SMAP, EPC1, DMAP1/DNMAP1, RUVBL1/TIP49, RUVBL2, actin, ACTL6A/BAF53A, VPS72 and YEATS4/GAS41. Interacts with MLLT10/AF10. Also interacts with the SWI/SNF component SMARCB1/BAF47, TACC1 and TACC2, and the nuclear matrix protein NUMA1.</text>
</comment>
<dbReference type="Pfam" id="PF03366">
    <property type="entry name" value="YEATS"/>
    <property type="match status" value="1"/>
</dbReference>
<evidence type="ECO:0000256" key="12">
    <source>
        <dbReference type="PROSITE-ProRule" id="PRU00376"/>
    </source>
</evidence>
<keyword evidence="1" id="KW-1017">Isopeptide bond</keyword>
<name>A0ABD2B1L7_VESSQ</name>
<evidence type="ECO:0000256" key="2">
    <source>
        <dbReference type="ARBA" id="ARBA00022604"/>
    </source>
</evidence>
<keyword evidence="5" id="KW-0805">Transcription regulation</keyword>
<dbReference type="Proteomes" id="UP001607302">
    <property type="component" value="Unassembled WGS sequence"/>
</dbReference>
<dbReference type="InterPro" id="IPR056880">
    <property type="entry name" value="OB_MEIOB_N"/>
</dbReference>
<evidence type="ECO:0000256" key="7">
    <source>
        <dbReference type="ARBA" id="ARBA00023163"/>
    </source>
</evidence>
<evidence type="ECO:0000313" key="15">
    <source>
        <dbReference type="Proteomes" id="UP001607302"/>
    </source>
</evidence>
<sequence length="650" mass="74381">MASTNEFGPDSGGRIKGVTIVKPIVYGNIARYFGKKREEDGHTHQWTVYVKPYHNEDMSTYVKKVHFKLHESYNNPNRIVTKPPYELTETGWGEFEIVIKIYFHDPNERPVTIYHILKLFQSTPEIQLGKKSLVSEFYEEIVFQDPTALMQHLLNTTRPITVGTWRHNTDFEVKKESTMKALIEARTKIRLQVIELKEKLTLAKETISKFKEEIAKISKAVNNGERAVWTFTLRDSEEDFINVTVWGTVEFVKKLVTTFHIGTVVEVINAKIIARKPEDKDEMFVPLVSIPYKLIVNEGIALIQKHDAPTQHIYEKLLTIPTRSVGNLQTLKFLLQQIENLCDQYVDILVVITFVSGERNIVTRDGRKLKCRNFEATDGSSDSPIVFILWETEWVERAALWQPKYTVLFLSDARIIFDKFKKKTVIIRRTLIMENPNIPEAELVRKAVDHYSRDILSTDSFAVPNPDTIVTVMTIEEISERLNQGMIIEDGRLQFATILKAIVTDMNVDNTNPGLISTRCALCKRPVTENRDSCMNLDCPCGNGTRVPFNATTINVKVNLKDDTGYLIGCRLSGEGAECAFSCTAAEFQAMTIAQRADLKWKYILEKCDVRLHILGPTSLFPRALYNILSIRPITEENMEQNQPDESHNI</sequence>
<dbReference type="GO" id="GO:0006325">
    <property type="term" value="P:chromatin organization"/>
    <property type="evidence" value="ECO:0007669"/>
    <property type="project" value="UniProtKB-KW"/>
</dbReference>
<dbReference type="EMBL" id="JAUDFV010000133">
    <property type="protein sequence ID" value="KAL2726602.1"/>
    <property type="molecule type" value="Genomic_DNA"/>
</dbReference>
<dbReference type="Pfam" id="PF24903">
    <property type="entry name" value="OB_MEIOB_N"/>
    <property type="match status" value="1"/>
</dbReference>
<dbReference type="Gene3D" id="2.60.40.1970">
    <property type="entry name" value="YEATS domain"/>
    <property type="match status" value="1"/>
</dbReference>
<dbReference type="GO" id="GO:0005654">
    <property type="term" value="C:nucleoplasm"/>
    <property type="evidence" value="ECO:0007669"/>
    <property type="project" value="UniProtKB-ARBA"/>
</dbReference>
<keyword evidence="7" id="KW-0804">Transcription</keyword>
<comment type="caution">
    <text evidence="14">The sequence shown here is derived from an EMBL/GenBank/DDBJ whole genome shotgun (WGS) entry which is preliminary data.</text>
</comment>
<dbReference type="InterPro" id="IPR055129">
    <property type="entry name" value="YEATS_dom"/>
</dbReference>
<keyword evidence="3" id="KW-0832">Ubl conjugation</keyword>
<evidence type="ECO:0000256" key="3">
    <source>
        <dbReference type="ARBA" id="ARBA00022843"/>
    </source>
</evidence>
<evidence type="ECO:0000256" key="11">
    <source>
        <dbReference type="ARBA" id="ARBA00068331"/>
    </source>
</evidence>
<reference evidence="14 15" key="1">
    <citation type="journal article" date="2024" name="Ann. Entomol. Soc. Am.">
        <title>Genomic analyses of the southern and eastern yellowjacket wasps (Hymenoptera: Vespidae) reveal evolutionary signatures of social life.</title>
        <authorList>
            <person name="Catto M.A."/>
            <person name="Caine P.B."/>
            <person name="Orr S.E."/>
            <person name="Hunt B.G."/>
            <person name="Goodisman M.A.D."/>
        </authorList>
    </citation>
    <scope>NUCLEOTIDE SEQUENCE [LARGE SCALE GENOMIC DNA]</scope>
    <source>
        <strain evidence="14">233</strain>
        <tissue evidence="14">Head and thorax</tissue>
    </source>
</reference>
<dbReference type="SUPFAM" id="SSF50249">
    <property type="entry name" value="Nucleic acid-binding proteins"/>
    <property type="match status" value="1"/>
</dbReference>
<keyword evidence="4" id="KW-0156">Chromatin regulator</keyword>
<comment type="subcellular location">
    <subcellularLocation>
        <location evidence="12">Nucleus</location>
    </subcellularLocation>
</comment>
<evidence type="ECO:0000256" key="5">
    <source>
        <dbReference type="ARBA" id="ARBA00023015"/>
    </source>
</evidence>
<keyword evidence="2" id="KW-0341">Growth regulation</keyword>
<dbReference type="InterPro" id="IPR012340">
    <property type="entry name" value="NA-bd_OB-fold"/>
</dbReference>
<keyword evidence="15" id="KW-1185">Reference proteome</keyword>
<organism evidence="14 15">
    <name type="scientific">Vespula squamosa</name>
    <name type="common">Southern yellow jacket</name>
    <name type="synonym">Wasp</name>
    <dbReference type="NCBI Taxonomy" id="30214"/>
    <lineage>
        <taxon>Eukaryota</taxon>
        <taxon>Metazoa</taxon>
        <taxon>Ecdysozoa</taxon>
        <taxon>Arthropoda</taxon>
        <taxon>Hexapoda</taxon>
        <taxon>Insecta</taxon>
        <taxon>Pterygota</taxon>
        <taxon>Neoptera</taxon>
        <taxon>Endopterygota</taxon>
        <taxon>Hymenoptera</taxon>
        <taxon>Apocrita</taxon>
        <taxon>Aculeata</taxon>
        <taxon>Vespoidea</taxon>
        <taxon>Vespidae</taxon>
        <taxon>Vespinae</taxon>
        <taxon>Vespula</taxon>
    </lineage>
</organism>
<dbReference type="CDD" id="cd16909">
    <property type="entry name" value="YEATS_GAS41_like"/>
    <property type="match status" value="1"/>
</dbReference>
<dbReference type="InterPro" id="IPR005033">
    <property type="entry name" value="YEATS"/>
</dbReference>
<dbReference type="FunFam" id="2.60.40.1970:FF:000002">
    <property type="entry name" value="YEATS domain-containing protein 4"/>
    <property type="match status" value="1"/>
</dbReference>